<dbReference type="Proteomes" id="UP001165063">
    <property type="component" value="Unassembled WGS sequence"/>
</dbReference>
<evidence type="ECO:0000256" key="3">
    <source>
        <dbReference type="SAM" id="MobiDB-lite"/>
    </source>
</evidence>
<feature type="compositionally biased region" description="Polar residues" evidence="3">
    <location>
        <begin position="856"/>
        <end position="872"/>
    </location>
</feature>
<dbReference type="GO" id="GO:0005829">
    <property type="term" value="C:cytosol"/>
    <property type="evidence" value="ECO:0007669"/>
    <property type="project" value="TreeGrafter"/>
</dbReference>
<feature type="compositionally biased region" description="Acidic residues" evidence="3">
    <location>
        <begin position="918"/>
        <end position="929"/>
    </location>
</feature>
<feature type="region of interest" description="Disordered" evidence="3">
    <location>
        <begin position="777"/>
        <end position="805"/>
    </location>
</feature>
<evidence type="ECO:0000313" key="5">
    <source>
        <dbReference type="Proteomes" id="UP001165063"/>
    </source>
</evidence>
<feature type="compositionally biased region" description="Acidic residues" evidence="3">
    <location>
        <begin position="895"/>
        <end position="906"/>
    </location>
</feature>
<organism evidence="4 5">
    <name type="scientific">Ambrosiozyma monospora</name>
    <name type="common">Yeast</name>
    <name type="synonym">Endomycopsis monosporus</name>
    <dbReference type="NCBI Taxonomy" id="43982"/>
    <lineage>
        <taxon>Eukaryota</taxon>
        <taxon>Fungi</taxon>
        <taxon>Dikarya</taxon>
        <taxon>Ascomycota</taxon>
        <taxon>Saccharomycotina</taxon>
        <taxon>Pichiomycetes</taxon>
        <taxon>Pichiales</taxon>
        <taxon>Pichiaceae</taxon>
        <taxon>Ambrosiozyma</taxon>
    </lineage>
</organism>
<feature type="compositionally biased region" description="Basic and acidic residues" evidence="3">
    <location>
        <begin position="86"/>
        <end position="95"/>
    </location>
</feature>
<protein>
    <submittedName>
        <fullName evidence="4">Unnamed protein product</fullName>
    </submittedName>
</protein>
<feature type="region of interest" description="Disordered" evidence="3">
    <location>
        <begin position="74"/>
        <end position="198"/>
    </location>
</feature>
<evidence type="ECO:0000256" key="2">
    <source>
        <dbReference type="ARBA" id="ARBA00023306"/>
    </source>
</evidence>
<dbReference type="PANTHER" id="PTHR12634">
    <property type="entry name" value="SIT4 YEAST -ASSOCIATING PROTEIN-RELATED"/>
    <property type="match status" value="1"/>
</dbReference>
<dbReference type="GO" id="GO:0019903">
    <property type="term" value="F:protein phosphatase binding"/>
    <property type="evidence" value="ECO:0007669"/>
    <property type="project" value="InterPro"/>
</dbReference>
<dbReference type="Pfam" id="PF04499">
    <property type="entry name" value="SAPS"/>
    <property type="match status" value="1"/>
</dbReference>
<evidence type="ECO:0000313" key="4">
    <source>
        <dbReference type="EMBL" id="GMG39138.1"/>
    </source>
</evidence>
<feature type="region of interest" description="Disordered" evidence="3">
    <location>
        <begin position="528"/>
        <end position="550"/>
    </location>
</feature>
<dbReference type="GO" id="GO:0005634">
    <property type="term" value="C:nucleus"/>
    <property type="evidence" value="ECO:0007669"/>
    <property type="project" value="TreeGrafter"/>
</dbReference>
<dbReference type="InterPro" id="IPR007587">
    <property type="entry name" value="SAPS"/>
</dbReference>
<reference evidence="4" key="1">
    <citation type="submission" date="2023-04" db="EMBL/GenBank/DDBJ databases">
        <title>Ambrosiozyma monospora NBRC 1965.</title>
        <authorList>
            <person name="Ichikawa N."/>
            <person name="Sato H."/>
            <person name="Tonouchi N."/>
        </authorList>
    </citation>
    <scope>NUCLEOTIDE SEQUENCE</scope>
    <source>
        <strain evidence="4">NBRC 1965</strain>
    </source>
</reference>
<feature type="compositionally biased region" description="Acidic residues" evidence="3">
    <location>
        <begin position="834"/>
        <end position="843"/>
    </location>
</feature>
<evidence type="ECO:0000256" key="1">
    <source>
        <dbReference type="ARBA" id="ARBA00006180"/>
    </source>
</evidence>
<dbReference type="OrthoDB" id="295029at2759"/>
<dbReference type="AlphaFoldDB" id="A0A9W6YUE6"/>
<dbReference type="PANTHER" id="PTHR12634:SF8">
    <property type="entry name" value="FIERY MOUNTAIN, ISOFORM D"/>
    <property type="match status" value="1"/>
</dbReference>
<accession>A0A9W6YUE6</accession>
<keyword evidence="2" id="KW-0131">Cell cycle</keyword>
<dbReference type="GO" id="GO:0019888">
    <property type="term" value="F:protein phosphatase regulator activity"/>
    <property type="evidence" value="ECO:0007669"/>
    <property type="project" value="TreeGrafter"/>
</dbReference>
<proteinExistence type="inferred from homology"/>
<sequence>MSGFWKFTSNYATRVNKILEKPEFTLEDLLDESETISELVASNARLVEYLREPEVLDLLVDYVIKDEDIFAQNNIQDNNNDDDENQDRGKEKPEFEIDGTAATEENPDPRSNEDDISSTTTKTTTPEKTETSQTKAITLKEDVDGEISGPCTTLEDRSKTEEEEEEDKDSDSDSDTDSDDSSKGIDDDSSFGDDINMVDSFNEPEEEEESLMEQHARRAQVACEILSSDVWSLTDSFMENIKLIEKLWSLLDRPAPLPILSATFFMKINEHLLEMKMDEMIHYMLQDTRLVERFTRHIDTPPLMDFLMKVISTDRPDASTGVIDVLKEQGLIPALLNYLDYDVPFSMKIAASDFLKAFVTISANNTENTTIGPNELSRQLVSEPMVKLLVKMMLKGGLGLSAGVGVVIEIIRKNNSDYDAIPVVYITVDSHPPTPRDPLYLGTMVKVFAEAMPEFTKILERGVEKKLSTPFGEIEPLGFERFKICELVAELIHCSNMALLNDEKGEEIVKERDEVRAKLIQQQQDLLRNVETDSNGSHSSTENDISKDVGNLKLGSPGYKEFEDAQEELPLHQNGAYEDDVADQTLNNEEDDSIQRINSEQENDMVDVSLDMDIETAQNTLRTNPVVGDQLKIALYDTNAINTILNMFFRFPWNNLLHNVVFDIVQQILSASMEFGFNKFLAIDLFDRGQITQLIIDGHNNCLEYEEETNLRLGYMGHLTLIAEEVNKFTPMNTQFKIIEDAASTDAWNQYVNETLVETRNKYNAVLGNDEEVREYLDESPDGQGNAFQMVYANDGDGDQATEDLEDRDVDPSQFSAYMAEQMTGDDKFAGSESSDEESEEEEHQQQLQQQQLQQNGNLSEDANSGHHQIASSIGGHPYHQMSSGDLDDHHDAFSDEDEYDYVQEDDLMKPISHSSGNDDEDDYEDPNDDGQSYVKANHPLYQADGSLNCYVRSKEMYLSDSDSDEEDVSVVVGSGIGSDGITSLTGDFENHK</sequence>
<feature type="compositionally biased region" description="Acidic residues" evidence="3">
    <location>
        <begin position="796"/>
        <end position="805"/>
    </location>
</feature>
<comment type="caution">
    <text evidence="4">The sequence shown here is derived from an EMBL/GenBank/DDBJ whole genome shotgun (WGS) entry which is preliminary data.</text>
</comment>
<feature type="region of interest" description="Disordered" evidence="3">
    <location>
        <begin position="827"/>
        <end position="940"/>
    </location>
</feature>
<comment type="similarity">
    <text evidence="1">Belongs to the SAPS family.</text>
</comment>
<feature type="compositionally biased region" description="Acidic residues" evidence="3">
    <location>
        <begin position="161"/>
        <end position="179"/>
    </location>
</feature>
<feature type="compositionally biased region" description="Low complexity" evidence="3">
    <location>
        <begin position="846"/>
        <end position="855"/>
    </location>
</feature>
<name>A0A9W6YUE6_AMBMO</name>
<dbReference type="EMBL" id="BSXU01002694">
    <property type="protein sequence ID" value="GMG39138.1"/>
    <property type="molecule type" value="Genomic_DNA"/>
</dbReference>
<gene>
    <name evidence="4" type="ORF">Amon01_000510100</name>
</gene>
<keyword evidence="5" id="KW-1185">Reference proteome</keyword>
<feature type="compositionally biased region" description="Polar residues" evidence="3">
    <location>
        <begin position="528"/>
        <end position="543"/>
    </location>
</feature>